<dbReference type="FunFam" id="2.40.100.10:FF:000022">
    <property type="entry name" value="Peptidyl-prolyl cis-trans isomerase CYP95"/>
    <property type="match status" value="1"/>
</dbReference>
<sequence>MPIAIVAANSALVRRQASYAPINLRARRAAPPRRPRAVAPTRALLTSSPDLPGKPTWEAPEMTKDIVITVPLPQDTTRRDIDVKMFKDHITVNVAGVSEPAIGGTLPWNVDLDGSYWEKEDDVLLVYLEKEEAYDPWEFVFESDLPEPGDTTVTDKVYFDMEINGKEAGRVVMGLYGNHVPKTVENFRALCTGEKGEGKSGKPLHFKDSCFHRIIPGFMCQGGDFTAANGTGGESIYGEKFEDEAFGIDHDKPFLLSMANSGPNTNGSQFFITTKATPHLDGKHVVFGEVLEGSDVVLAMEEKGSPEGYPKAQVTIVGCGQL</sequence>
<comment type="catalytic activity">
    <reaction evidence="1">
        <text>[protein]-peptidylproline (omega=180) = [protein]-peptidylproline (omega=0)</text>
        <dbReference type="Rhea" id="RHEA:16237"/>
        <dbReference type="Rhea" id="RHEA-COMP:10747"/>
        <dbReference type="Rhea" id="RHEA-COMP:10748"/>
        <dbReference type="ChEBI" id="CHEBI:83833"/>
        <dbReference type="ChEBI" id="CHEBI:83834"/>
        <dbReference type="EC" id="5.2.1.8"/>
    </reaction>
</comment>
<dbReference type="PROSITE" id="PS00170">
    <property type="entry name" value="CSA_PPIASE_1"/>
    <property type="match status" value="1"/>
</dbReference>
<dbReference type="AlphaFoldDB" id="C1DYF2"/>
<dbReference type="RefSeq" id="XP_002499678.1">
    <property type="nucleotide sequence ID" value="XM_002499632.1"/>
</dbReference>
<dbReference type="PANTHER" id="PTHR11071">
    <property type="entry name" value="PEPTIDYL-PROLYL CIS-TRANS ISOMERASE"/>
    <property type="match status" value="1"/>
</dbReference>
<dbReference type="SUPFAM" id="SSF49764">
    <property type="entry name" value="HSP20-like chaperones"/>
    <property type="match status" value="1"/>
</dbReference>
<dbReference type="PRINTS" id="PR00153">
    <property type="entry name" value="CSAPPISMRASE"/>
</dbReference>
<dbReference type="CDD" id="cd01926">
    <property type="entry name" value="cyclophilin_ABH_like"/>
    <property type="match status" value="1"/>
</dbReference>
<name>C1DYF2_MICCC</name>
<proteinExistence type="inferred from homology"/>
<dbReference type="Gene3D" id="2.40.100.10">
    <property type="entry name" value="Cyclophilin-like"/>
    <property type="match status" value="1"/>
</dbReference>
<comment type="similarity">
    <text evidence="2">Belongs to the cyclophilin-type PPIase family.</text>
</comment>
<dbReference type="PROSITE" id="PS50072">
    <property type="entry name" value="CSA_PPIASE_2"/>
    <property type="match status" value="1"/>
</dbReference>
<dbReference type="PROSITE" id="PS51203">
    <property type="entry name" value="CS"/>
    <property type="match status" value="1"/>
</dbReference>
<dbReference type="GO" id="GO:0016018">
    <property type="term" value="F:cyclosporin A binding"/>
    <property type="evidence" value="ECO:0007669"/>
    <property type="project" value="TreeGrafter"/>
</dbReference>
<reference evidence="8 9" key="1">
    <citation type="journal article" date="2009" name="Science">
        <title>Green evolution and dynamic adaptations revealed by genomes of the marine picoeukaryotes Micromonas.</title>
        <authorList>
            <person name="Worden A.Z."/>
            <person name="Lee J.H."/>
            <person name="Mock T."/>
            <person name="Rouze P."/>
            <person name="Simmons M.P."/>
            <person name="Aerts A.L."/>
            <person name="Allen A.E."/>
            <person name="Cuvelier M.L."/>
            <person name="Derelle E."/>
            <person name="Everett M.V."/>
            <person name="Foulon E."/>
            <person name="Grimwood J."/>
            <person name="Gundlach H."/>
            <person name="Henrissat B."/>
            <person name="Napoli C."/>
            <person name="McDonald S.M."/>
            <person name="Parker M.S."/>
            <person name="Rombauts S."/>
            <person name="Salamov A."/>
            <person name="Von Dassow P."/>
            <person name="Badger J.H."/>
            <person name="Coutinho P.M."/>
            <person name="Demir E."/>
            <person name="Dubchak I."/>
            <person name="Gentemann C."/>
            <person name="Eikrem W."/>
            <person name="Gready J.E."/>
            <person name="John U."/>
            <person name="Lanier W."/>
            <person name="Lindquist E.A."/>
            <person name="Lucas S."/>
            <person name="Mayer K.F."/>
            <person name="Moreau H."/>
            <person name="Not F."/>
            <person name="Otillar R."/>
            <person name="Panaud O."/>
            <person name="Pangilinan J."/>
            <person name="Paulsen I."/>
            <person name="Piegu B."/>
            <person name="Poliakov A."/>
            <person name="Robbens S."/>
            <person name="Schmutz J."/>
            <person name="Toulza E."/>
            <person name="Wyss T."/>
            <person name="Zelensky A."/>
            <person name="Zhou K."/>
            <person name="Armbrust E.V."/>
            <person name="Bhattacharya D."/>
            <person name="Goodenough U.W."/>
            <person name="Van de Peer Y."/>
            <person name="Grigoriev I.V."/>
        </authorList>
    </citation>
    <scope>NUCLEOTIDE SEQUENCE [LARGE SCALE GENOMIC DNA]</scope>
    <source>
        <strain evidence="9">RCC299 / NOUM17</strain>
    </source>
</reference>
<evidence type="ECO:0000313" key="9">
    <source>
        <dbReference type="Proteomes" id="UP000002009"/>
    </source>
</evidence>
<dbReference type="Proteomes" id="UP000002009">
    <property type="component" value="Chromosome 2"/>
</dbReference>
<gene>
    <name evidence="8" type="ORF">MICPUN_107701</name>
</gene>
<evidence type="ECO:0000256" key="3">
    <source>
        <dbReference type="ARBA" id="ARBA00013194"/>
    </source>
</evidence>
<dbReference type="KEGG" id="mis:MICPUN_107701"/>
<dbReference type="PANTHER" id="PTHR11071:SF561">
    <property type="entry name" value="PEPTIDYL-PROLYL CIS-TRANS ISOMERASE D-RELATED"/>
    <property type="match status" value="1"/>
</dbReference>
<dbReference type="InParanoid" id="C1DYF2"/>
<dbReference type="InterPro" id="IPR029000">
    <property type="entry name" value="Cyclophilin-like_dom_sf"/>
</dbReference>
<evidence type="ECO:0000256" key="1">
    <source>
        <dbReference type="ARBA" id="ARBA00000971"/>
    </source>
</evidence>
<dbReference type="CDD" id="cd06467">
    <property type="entry name" value="p23_NUDC_like"/>
    <property type="match status" value="1"/>
</dbReference>
<dbReference type="EMBL" id="CP001323">
    <property type="protein sequence ID" value="ACO60936.1"/>
    <property type="molecule type" value="Genomic_DNA"/>
</dbReference>
<dbReference type="GO" id="GO:0003755">
    <property type="term" value="F:peptidyl-prolyl cis-trans isomerase activity"/>
    <property type="evidence" value="ECO:0007669"/>
    <property type="project" value="UniProtKB-KW"/>
</dbReference>
<keyword evidence="4" id="KW-0697">Rotamase</keyword>
<dbReference type="OMA" id="CYWEKEL"/>
<dbReference type="EC" id="5.2.1.8" evidence="3"/>
<protein>
    <recommendedName>
        <fullName evidence="3">peptidylprolyl isomerase</fullName>
        <ecNumber evidence="3">5.2.1.8</ecNumber>
    </recommendedName>
</protein>
<dbReference type="OrthoDB" id="495936at2759"/>
<evidence type="ECO:0000256" key="2">
    <source>
        <dbReference type="ARBA" id="ARBA00007365"/>
    </source>
</evidence>
<dbReference type="GeneID" id="8241348"/>
<organism evidence="8 9">
    <name type="scientific">Micromonas commoda (strain RCC299 / NOUM17 / CCMP2709)</name>
    <name type="common">Picoplanktonic green alga</name>
    <dbReference type="NCBI Taxonomy" id="296587"/>
    <lineage>
        <taxon>Eukaryota</taxon>
        <taxon>Viridiplantae</taxon>
        <taxon>Chlorophyta</taxon>
        <taxon>Mamiellophyceae</taxon>
        <taxon>Mamiellales</taxon>
        <taxon>Mamiellaceae</taxon>
        <taxon>Micromonas</taxon>
    </lineage>
</organism>
<evidence type="ECO:0000259" key="6">
    <source>
        <dbReference type="PROSITE" id="PS50072"/>
    </source>
</evidence>
<feature type="domain" description="CS" evidence="7">
    <location>
        <begin position="50"/>
        <end position="141"/>
    </location>
</feature>
<dbReference type="eggNOG" id="KOG0865">
    <property type="taxonomic scope" value="Eukaryota"/>
</dbReference>
<feature type="domain" description="PPIase cyclophilin-type" evidence="6">
    <location>
        <begin position="158"/>
        <end position="321"/>
    </location>
</feature>
<dbReference type="GO" id="GO:0006457">
    <property type="term" value="P:protein folding"/>
    <property type="evidence" value="ECO:0007669"/>
    <property type="project" value="InterPro"/>
</dbReference>
<dbReference type="GO" id="GO:0005737">
    <property type="term" value="C:cytoplasm"/>
    <property type="evidence" value="ECO:0007669"/>
    <property type="project" value="TreeGrafter"/>
</dbReference>
<dbReference type="Gene3D" id="2.60.40.790">
    <property type="match status" value="1"/>
</dbReference>
<evidence type="ECO:0000256" key="5">
    <source>
        <dbReference type="ARBA" id="ARBA00023235"/>
    </source>
</evidence>
<dbReference type="STRING" id="296587.C1DYF2"/>
<dbReference type="InterPro" id="IPR007052">
    <property type="entry name" value="CS_dom"/>
</dbReference>
<keyword evidence="9" id="KW-1185">Reference proteome</keyword>
<dbReference type="SUPFAM" id="SSF50891">
    <property type="entry name" value="Cyclophilin-like"/>
    <property type="match status" value="1"/>
</dbReference>
<evidence type="ECO:0000256" key="4">
    <source>
        <dbReference type="ARBA" id="ARBA00023110"/>
    </source>
</evidence>
<evidence type="ECO:0000313" key="8">
    <source>
        <dbReference type="EMBL" id="ACO60936.1"/>
    </source>
</evidence>
<dbReference type="InterPro" id="IPR020892">
    <property type="entry name" value="Cyclophilin-type_PPIase_CS"/>
</dbReference>
<keyword evidence="5 8" id="KW-0413">Isomerase</keyword>
<evidence type="ECO:0000259" key="7">
    <source>
        <dbReference type="PROSITE" id="PS51203"/>
    </source>
</evidence>
<dbReference type="Pfam" id="PF04969">
    <property type="entry name" value="CS"/>
    <property type="match status" value="1"/>
</dbReference>
<dbReference type="InterPro" id="IPR008978">
    <property type="entry name" value="HSP20-like_chaperone"/>
</dbReference>
<accession>C1DYF2</accession>
<dbReference type="InterPro" id="IPR002130">
    <property type="entry name" value="Cyclophilin-type_PPIase_dom"/>
</dbReference>
<dbReference type="Pfam" id="PF00160">
    <property type="entry name" value="Pro_isomerase"/>
    <property type="match status" value="1"/>
</dbReference>